<feature type="region of interest" description="Disordered" evidence="1">
    <location>
        <begin position="124"/>
        <end position="150"/>
    </location>
</feature>
<gene>
    <name evidence="2" type="ORF">GTW58_00700</name>
</gene>
<protein>
    <submittedName>
        <fullName evidence="2">Uncharacterized protein</fullName>
    </submittedName>
</protein>
<organism evidence="2 3">
    <name type="scientific">Kocuria subflava</name>
    <dbReference type="NCBI Taxonomy" id="1736139"/>
    <lineage>
        <taxon>Bacteria</taxon>
        <taxon>Bacillati</taxon>
        <taxon>Actinomycetota</taxon>
        <taxon>Actinomycetes</taxon>
        <taxon>Micrococcales</taxon>
        <taxon>Micrococcaceae</taxon>
        <taxon>Kocuria</taxon>
    </lineage>
</organism>
<proteinExistence type="predicted"/>
<keyword evidence="3" id="KW-1185">Reference proteome</keyword>
<dbReference type="AlphaFoldDB" id="A0A846TT94"/>
<dbReference type="EMBL" id="JAAVUN010000001">
    <property type="protein sequence ID" value="NKE08487.1"/>
    <property type="molecule type" value="Genomic_DNA"/>
</dbReference>
<evidence type="ECO:0000313" key="3">
    <source>
        <dbReference type="Proteomes" id="UP000521379"/>
    </source>
</evidence>
<dbReference type="RefSeq" id="WP_157980412.1">
    <property type="nucleotide sequence ID" value="NZ_JAAVUN010000001.1"/>
</dbReference>
<evidence type="ECO:0000256" key="1">
    <source>
        <dbReference type="SAM" id="MobiDB-lite"/>
    </source>
</evidence>
<evidence type="ECO:0000313" key="2">
    <source>
        <dbReference type="EMBL" id="NKE08487.1"/>
    </source>
</evidence>
<sequence>MTKEERRAANLVSAWVEVDYLRNVEKGRFIRKITLFVSNEGDQPVYDVVIRVGVAQGQINLGPLGAPDPISVLAPRTRRSWDVSLGILAHESKHDYLPTEPVTRLSFTDSGDTRWVREFNSPLKRQGDSRLGRSTASRPTEIPDEQVDSQLGDSNSIFNPWMVASTFLNVIRSGSEDEFQRIIPKLVSQDAENWSNFSWEDVLEIRENISEYVVGTYISYRADNIAYLQLWHPDDLAAKSDKQGYVSVEKLQYMTLVFYAGRGWKVFSFGHAVSAPHRINFPPGTLAEDPFESG</sequence>
<comment type="caution">
    <text evidence="2">The sequence shown here is derived from an EMBL/GenBank/DDBJ whole genome shotgun (WGS) entry which is preliminary data.</text>
</comment>
<accession>A0A846TT94</accession>
<reference evidence="2 3" key="1">
    <citation type="submission" date="2020-02" db="EMBL/GenBank/DDBJ databases">
        <authorList>
            <person name="Sun Q."/>
        </authorList>
    </citation>
    <scope>NUCLEOTIDE SEQUENCE [LARGE SCALE GENOMIC DNA]</scope>
    <source>
        <strain evidence="2 3">YIM 13062</strain>
    </source>
</reference>
<name>A0A846TT94_9MICC</name>
<dbReference type="Proteomes" id="UP000521379">
    <property type="component" value="Unassembled WGS sequence"/>
</dbReference>